<dbReference type="EMBL" id="BA000040">
    <property type="protein sequence ID" value="BAC49248.1"/>
    <property type="molecule type" value="Genomic_DNA"/>
</dbReference>
<protein>
    <submittedName>
        <fullName evidence="2">Blr3983 protein</fullName>
    </submittedName>
</protein>
<sequence length="197" mass="21361">MTARASSAIEQCLKHAIADRVGVLRRDAARHRRGDAVGEMPGAELLGAMRLGRKAEAEFERALAGQVHHQHAVGGAVVERHRAAQQCAAVGEVAHAVDQRQRLVAVGMQLDLGVGYSRQRLPGHADLELDRRLGRVEAEIGERSVAHVGGGEGEQGDGGERGEAMPDDIAPRGIAHPIAQAEIHRHRQRDRERHRDT</sequence>
<organism evidence="2 3">
    <name type="scientific">Bradyrhizobium diazoefficiens (strain JCM 10833 / BCRC 13528 / IAM 13628 / NBRC 14792 / USDA 110)</name>
    <dbReference type="NCBI Taxonomy" id="224911"/>
    <lineage>
        <taxon>Bacteria</taxon>
        <taxon>Pseudomonadati</taxon>
        <taxon>Pseudomonadota</taxon>
        <taxon>Alphaproteobacteria</taxon>
        <taxon>Hyphomicrobiales</taxon>
        <taxon>Nitrobacteraceae</taxon>
        <taxon>Bradyrhizobium</taxon>
    </lineage>
</organism>
<dbReference type="KEGG" id="bja:blr3983"/>
<dbReference type="HOGENOM" id="CLU_1381781_0_0_5"/>
<dbReference type="OrthoDB" id="8255949at2"/>
<feature type="region of interest" description="Disordered" evidence="1">
    <location>
        <begin position="145"/>
        <end position="197"/>
    </location>
</feature>
<evidence type="ECO:0000313" key="3">
    <source>
        <dbReference type="Proteomes" id="UP000002526"/>
    </source>
</evidence>
<name>Q89N59_BRADU</name>
<gene>
    <name evidence="2" type="ordered locus">blr3983</name>
</gene>
<evidence type="ECO:0000313" key="2">
    <source>
        <dbReference type="EMBL" id="BAC49248.1"/>
    </source>
</evidence>
<evidence type="ECO:0000256" key="1">
    <source>
        <dbReference type="SAM" id="MobiDB-lite"/>
    </source>
</evidence>
<reference evidence="3" key="1">
    <citation type="journal article" date="2002" name="DNA Res.">
        <title>Complete genomic sequence of nitrogen-fixing symbiotic bacterium Bradyrhizobium japonicum USDA110.</title>
        <authorList>
            <person name="Kaneko T."/>
            <person name="Nakamura Y."/>
            <person name="Sato S."/>
            <person name="Minamisawa K."/>
            <person name="Uchiumi T."/>
            <person name="Sasamoto S."/>
            <person name="Watanabe A."/>
            <person name="Idesawa K."/>
            <person name="Iriguchi M."/>
            <person name="Kawashima K."/>
            <person name="Kohara M."/>
            <person name="Matsumoto M."/>
            <person name="Shimpo S."/>
            <person name="Tsuruoka H."/>
            <person name="Wada T."/>
            <person name="Yamada M."/>
            <person name="Tabata S."/>
        </authorList>
    </citation>
    <scope>NUCLEOTIDE SEQUENCE [LARGE SCALE GENOMIC DNA]</scope>
    <source>
        <strain evidence="3">JCM 10833 / BCRC 13528 / IAM 13628 / NBRC 14792 / USDA 110</strain>
    </source>
</reference>
<proteinExistence type="predicted"/>
<keyword evidence="3" id="KW-1185">Reference proteome</keyword>
<dbReference type="InParanoid" id="Q89N59"/>
<accession>Q89N59</accession>
<dbReference type="AlphaFoldDB" id="Q89N59"/>
<dbReference type="eggNOG" id="ENOG50311SM">
    <property type="taxonomic scope" value="Bacteria"/>
</dbReference>
<dbReference type="Proteomes" id="UP000002526">
    <property type="component" value="Chromosome"/>
</dbReference>
<dbReference type="EnsemblBacteria" id="BAC49248">
    <property type="protein sequence ID" value="BAC49248"/>
    <property type="gene ID" value="BAC49248"/>
</dbReference>